<dbReference type="Pfam" id="PF00149">
    <property type="entry name" value="Metallophos"/>
    <property type="match status" value="1"/>
</dbReference>
<feature type="domain" description="SLH" evidence="3">
    <location>
        <begin position="726"/>
        <end position="782"/>
    </location>
</feature>
<dbReference type="GO" id="GO:0016787">
    <property type="term" value="F:hydrolase activity"/>
    <property type="evidence" value="ECO:0007669"/>
    <property type="project" value="InterPro"/>
</dbReference>
<dbReference type="InterPro" id="IPR008334">
    <property type="entry name" value="5'-Nucleotdase_C"/>
</dbReference>
<evidence type="ECO:0000259" key="3">
    <source>
        <dbReference type="PROSITE" id="PS51272"/>
    </source>
</evidence>
<dbReference type="Gene3D" id="3.60.21.10">
    <property type="match status" value="1"/>
</dbReference>
<dbReference type="KEGG" id="psua:FLK61_26890"/>
<accession>A0A859FAM7</accession>
<dbReference type="PROSITE" id="PS51272">
    <property type="entry name" value="SLH"/>
    <property type="match status" value="2"/>
</dbReference>
<dbReference type="Gene3D" id="3.90.780.10">
    <property type="entry name" value="5'-Nucleotidase, C-terminal domain"/>
    <property type="match status" value="1"/>
</dbReference>
<dbReference type="GO" id="GO:0030288">
    <property type="term" value="C:outer membrane-bounded periplasmic space"/>
    <property type="evidence" value="ECO:0007669"/>
    <property type="project" value="TreeGrafter"/>
</dbReference>
<feature type="signal peptide" evidence="2">
    <location>
        <begin position="1"/>
        <end position="22"/>
    </location>
</feature>
<dbReference type="Pfam" id="PF02872">
    <property type="entry name" value="5_nucleotid_C"/>
    <property type="match status" value="1"/>
</dbReference>
<dbReference type="SUPFAM" id="SSF56300">
    <property type="entry name" value="Metallo-dependent phosphatases"/>
    <property type="match status" value="1"/>
</dbReference>
<sequence>MNKKWIGLSAATLFLLTQQVHAEEEETHSFSLITSADLHGYIMPYDYRTNEYTEHGIATLHTLVKQLQETREQTLFVDNGDFIQGSDLAEYEAVTNPIEPGQKPAVVRAMEVLGVDVSVVGNHEFNFGLDFLANTIEVAEFPILAANVYDEATDERAYTPYELFSYDIGAEEELTVGVMGLTPPGSMQFDGFYLDGVQYITDMVEEAELLIPEMKEAGADIIVANAHTGIDAEFTTGGDNAAYVLAQVEGIDALVLGHQHADFPGGSRFDNTEGIDNESGHIFGVPAVMPNRYGTKAGTIDFDLTFENGEWGVANSDVAIHSTQGLEPSQEVIEVAQETHEEVISFYQEEVGQFETPITGFFARVTDSPLTQIINDAQTWYAKRELEGTEYENLPVLSAAAPFSTSVNIAANETLTRADMSAVYRFPNTIQVAKINGDQLKNWLEVSARNFNQIEPNGVAQPLVSSNFPGFDFDVIDGVTYEINLTKPEGERIENLRYAGEAVASDQDFAIALNNYRAGGSGGHVELDLNDDIIVRTNVLNRDAIMAYLDEFGQVAAEPTNNWTLTGVEGTPLTFSTEAAGASFVDLFPGITHQGEREFTFMTSDASEPGVPSPTFSDLTSESFAYHAITTLADQGVINGYPDGTFRPEASISRAEVAILLSNYLDLPEGEHGFTDVDTYHQHLPAISATYSAGIFLGDDRGRFHPEQAITRGETAAVLARAFALQSDGESGFNDGGQFEEEIAALSQAGITNGISATEFGTDLSVSRAQFAAFLYVLSQNS</sequence>
<dbReference type="InterPro" id="IPR001119">
    <property type="entry name" value="SLH_dom"/>
</dbReference>
<dbReference type="Proteomes" id="UP000318138">
    <property type="component" value="Chromosome"/>
</dbReference>
<feature type="chain" id="PRO_5032689097" evidence="2">
    <location>
        <begin position="23"/>
        <end position="782"/>
    </location>
</feature>
<organism evidence="4 5">
    <name type="scientific">Paenalkalicoccus suaedae</name>
    <dbReference type="NCBI Taxonomy" id="2592382"/>
    <lineage>
        <taxon>Bacteria</taxon>
        <taxon>Bacillati</taxon>
        <taxon>Bacillota</taxon>
        <taxon>Bacilli</taxon>
        <taxon>Bacillales</taxon>
        <taxon>Bacillaceae</taxon>
        <taxon>Paenalkalicoccus</taxon>
    </lineage>
</organism>
<dbReference type="InterPro" id="IPR006179">
    <property type="entry name" value="5_nucleotidase/apyrase"/>
</dbReference>
<gene>
    <name evidence="4" type="ORF">FLK61_26890</name>
</gene>
<dbReference type="Pfam" id="PF00395">
    <property type="entry name" value="SLH"/>
    <property type="match status" value="3"/>
</dbReference>
<dbReference type="PANTHER" id="PTHR11575">
    <property type="entry name" value="5'-NUCLEOTIDASE-RELATED"/>
    <property type="match status" value="1"/>
</dbReference>
<dbReference type="InterPro" id="IPR029052">
    <property type="entry name" value="Metallo-depent_PP-like"/>
</dbReference>
<dbReference type="InterPro" id="IPR036907">
    <property type="entry name" value="5'-Nucleotdase_C_sf"/>
</dbReference>
<keyword evidence="5" id="KW-1185">Reference proteome</keyword>
<dbReference type="RefSeq" id="WP_176008422.1">
    <property type="nucleotide sequence ID" value="NZ_CP041372.2"/>
</dbReference>
<dbReference type="GO" id="GO:0009166">
    <property type="term" value="P:nucleotide catabolic process"/>
    <property type="evidence" value="ECO:0007669"/>
    <property type="project" value="InterPro"/>
</dbReference>
<name>A0A859FAM7_9BACI</name>
<protein>
    <submittedName>
        <fullName evidence="4">S-layer homology domain-containing protein</fullName>
    </submittedName>
</protein>
<evidence type="ECO:0000256" key="1">
    <source>
        <dbReference type="ARBA" id="ARBA00022729"/>
    </source>
</evidence>
<evidence type="ECO:0000256" key="2">
    <source>
        <dbReference type="SAM" id="SignalP"/>
    </source>
</evidence>
<evidence type="ECO:0000313" key="5">
    <source>
        <dbReference type="Proteomes" id="UP000318138"/>
    </source>
</evidence>
<dbReference type="InterPro" id="IPR004843">
    <property type="entry name" value="Calcineurin-like_PHP"/>
</dbReference>
<dbReference type="PRINTS" id="PR01607">
    <property type="entry name" value="APYRASEFAMLY"/>
</dbReference>
<evidence type="ECO:0000313" key="4">
    <source>
        <dbReference type="EMBL" id="QKS70383.1"/>
    </source>
</evidence>
<reference evidence="5" key="1">
    <citation type="submission" date="2019-07" db="EMBL/GenBank/DDBJ databases">
        <title>Bacillus alkalisoli sp. nov. isolated from saline soil.</title>
        <authorList>
            <person name="Sun J.-Q."/>
            <person name="Xu L."/>
        </authorList>
    </citation>
    <scope>NUCLEOTIDE SEQUENCE [LARGE SCALE GENOMIC DNA]</scope>
    <source>
        <strain evidence="5">M4U3P1</strain>
    </source>
</reference>
<dbReference type="SUPFAM" id="SSF55816">
    <property type="entry name" value="5'-nucleotidase (syn. UDP-sugar hydrolase), C-terminal domain"/>
    <property type="match status" value="1"/>
</dbReference>
<feature type="domain" description="SLH" evidence="3">
    <location>
        <begin position="612"/>
        <end position="675"/>
    </location>
</feature>
<dbReference type="EMBL" id="CP041372">
    <property type="protein sequence ID" value="QKS70383.1"/>
    <property type="molecule type" value="Genomic_DNA"/>
</dbReference>
<proteinExistence type="predicted"/>
<dbReference type="PANTHER" id="PTHR11575:SF6">
    <property type="entry name" value="2',3'-CYCLIC-NUCLEOTIDE 2'-PHOSPHODIESTERASE_3'-NUCLEOTIDASE"/>
    <property type="match status" value="1"/>
</dbReference>
<keyword evidence="1 2" id="KW-0732">Signal</keyword>
<dbReference type="AlphaFoldDB" id="A0A859FAM7"/>